<evidence type="ECO:0000313" key="1">
    <source>
        <dbReference type="EMBL" id="KAI0032196.1"/>
    </source>
</evidence>
<reference evidence="1" key="2">
    <citation type="journal article" date="2022" name="New Phytol.">
        <title>Evolutionary transition to the ectomycorrhizal habit in the genomes of a hyperdiverse lineage of mushroom-forming fungi.</title>
        <authorList>
            <person name="Looney B."/>
            <person name="Miyauchi S."/>
            <person name="Morin E."/>
            <person name="Drula E."/>
            <person name="Courty P.E."/>
            <person name="Kohler A."/>
            <person name="Kuo A."/>
            <person name="LaButti K."/>
            <person name="Pangilinan J."/>
            <person name="Lipzen A."/>
            <person name="Riley R."/>
            <person name="Andreopoulos W."/>
            <person name="He G."/>
            <person name="Johnson J."/>
            <person name="Nolan M."/>
            <person name="Tritt A."/>
            <person name="Barry K.W."/>
            <person name="Grigoriev I.V."/>
            <person name="Nagy L.G."/>
            <person name="Hibbett D."/>
            <person name="Henrissat B."/>
            <person name="Matheny P.B."/>
            <person name="Labbe J."/>
            <person name="Martin F.M."/>
        </authorList>
    </citation>
    <scope>NUCLEOTIDE SEQUENCE</scope>
    <source>
        <strain evidence="1">EC-137</strain>
    </source>
</reference>
<protein>
    <submittedName>
        <fullName evidence="1">Peptidase S8/S53 domain-containing protein</fullName>
    </submittedName>
</protein>
<proteinExistence type="predicted"/>
<dbReference type="Proteomes" id="UP000814128">
    <property type="component" value="Unassembled WGS sequence"/>
</dbReference>
<keyword evidence="2" id="KW-1185">Reference proteome</keyword>
<accession>A0ACB8QLI1</accession>
<name>A0ACB8QLI1_9AGAM</name>
<dbReference type="EMBL" id="MU273553">
    <property type="protein sequence ID" value="KAI0032196.1"/>
    <property type="molecule type" value="Genomic_DNA"/>
</dbReference>
<reference evidence="1" key="1">
    <citation type="submission" date="2021-02" db="EMBL/GenBank/DDBJ databases">
        <authorList>
            <consortium name="DOE Joint Genome Institute"/>
            <person name="Ahrendt S."/>
            <person name="Looney B.P."/>
            <person name="Miyauchi S."/>
            <person name="Morin E."/>
            <person name="Drula E."/>
            <person name="Courty P.E."/>
            <person name="Chicoki N."/>
            <person name="Fauchery L."/>
            <person name="Kohler A."/>
            <person name="Kuo A."/>
            <person name="Labutti K."/>
            <person name="Pangilinan J."/>
            <person name="Lipzen A."/>
            <person name="Riley R."/>
            <person name="Andreopoulos W."/>
            <person name="He G."/>
            <person name="Johnson J."/>
            <person name="Barry K.W."/>
            <person name="Grigoriev I.V."/>
            <person name="Nagy L."/>
            <person name="Hibbett D."/>
            <person name="Henrissat B."/>
            <person name="Matheny P.B."/>
            <person name="Labbe J."/>
            <person name="Martin F."/>
        </authorList>
    </citation>
    <scope>NUCLEOTIDE SEQUENCE</scope>
    <source>
        <strain evidence="1">EC-137</strain>
    </source>
</reference>
<gene>
    <name evidence="1" type="ORF">K488DRAFT_70806</name>
</gene>
<organism evidence="1 2">
    <name type="scientific">Vararia minispora EC-137</name>
    <dbReference type="NCBI Taxonomy" id="1314806"/>
    <lineage>
        <taxon>Eukaryota</taxon>
        <taxon>Fungi</taxon>
        <taxon>Dikarya</taxon>
        <taxon>Basidiomycota</taxon>
        <taxon>Agaricomycotina</taxon>
        <taxon>Agaricomycetes</taxon>
        <taxon>Russulales</taxon>
        <taxon>Lachnocladiaceae</taxon>
        <taxon>Vararia</taxon>
    </lineage>
</organism>
<comment type="caution">
    <text evidence="1">The sequence shown here is derived from an EMBL/GenBank/DDBJ whole genome shotgun (WGS) entry which is preliminary data.</text>
</comment>
<evidence type="ECO:0000313" key="2">
    <source>
        <dbReference type="Proteomes" id="UP000814128"/>
    </source>
</evidence>
<sequence length="875" mass="94594">MRLPFGLLLLLLSFDPAWAAAPHKREESTHSYYVLEHDPSAGASLSDVAHYLGVQVVQRAGELENFWLVRTEKPSFSTVRTRDSVLDAYDSIHRRSSATLHSRSPAALHAHKLDHSIRYLQHQTSKQRIKRAPPPIRPGTIEPSASVAATLDIADPEFPKQWHLVNDEFPEHAMNVSLLWEMGITGKGVISALVDDGLDYAHKDLADNFYAPGSYDYNDHEDLPTPKLADDHHGTRCAGQIAAVKNDVCGIGIAYDSKVSGIRILSGPISDVDEAAALNNNYQNTSIYSCSWGPPDDGKSMEAPSYLIERAMLNGVQNGRRGKGSIYVFASGNGASFGDQCNFDGYTNSIFSVTVAAIDYKDLHPYYSEACAANLVVAYSSGSGNHIVTTDLKGKCAKDHGGTSAAAPNAVGVYALALSVRRLNRRVRPELTWRDIQHLTVRTSDVVNPDDPDWETTATGRKFSYKYGYGRLNGYELVTLAKEWELVKPQAFVEKPAVQIGGGTCDVIGNMEGGQVITPGGLQHTIAITQDDLSMNNFEALEHVTVRVWITHARRGDVEVELISPAGVKSILAASRKGDVADSGFPGWRFMSVKHWDENPAGNWTIRVGDINAEGRMGRFLGWQLSLFGSSIDASQVKEYELSTFPTLLPSVPSPTSVDETTSTKTHGKPGDHLPTDHGTAPGEADKPAFGGSEDEAAAPATSSESPSMTPTPDEGWFAGMGSLAANNKWFFGAAALVVLFGIAVGIFFWRRAVNRRRAYEAAYSSLPGDNVQMDSVSRAPRGTKELYDAFGEGSDDDDADEETRLAPGVSATGLGFHSGFLDDEEGSVSGAPAKRYRDEPEGAGEKDHSDERSPTGSGSGSADGSWEHASQIQT</sequence>